<feature type="domain" description="Ferric siderophore reductase C-terminal" evidence="3">
    <location>
        <begin position="207"/>
        <end position="226"/>
    </location>
</feature>
<sequence length="243" mass="25100">MVGSAPGGEGEVAGSAPGADGGSLVGAGPHSAPLGEIYAGRRAPLAFRVAKVRAAIAAPEVRIAASIAQLGLAARLSSIALGSAVLHDRIPDFDPARLHWDPDASSPDDLFLATAASRPVPDLAAIVLDQHLAPLAAALRVELRISERLLWGNAGSAVAAAAREIHRWAGRTGHPQAAARARTLADTLFADPRLTGTGTFEAPGFRRRSCCLYYRIPGGGVCGDCCFRTPPVRTPPSPSRRTG</sequence>
<gene>
    <name evidence="4" type="ORF">H9Y04_14450</name>
</gene>
<protein>
    <submittedName>
        <fullName evidence="4">(2Fe-2S)-binding protein</fullName>
    </submittedName>
</protein>
<reference evidence="4 5" key="1">
    <citation type="submission" date="2020-08" db="EMBL/GenBank/DDBJ databases">
        <title>Genemic of Streptomyces polyaspartic.</title>
        <authorList>
            <person name="Liu W."/>
        </authorList>
    </citation>
    <scope>NUCLEOTIDE SEQUENCE [LARGE SCALE GENOMIC DNA]</scope>
    <source>
        <strain evidence="4 5">TRM66268-LWL</strain>
    </source>
</reference>
<name>A0ABR7SHD3_9ACTN</name>
<feature type="region of interest" description="Disordered" evidence="1">
    <location>
        <begin position="1"/>
        <end position="24"/>
    </location>
</feature>
<evidence type="ECO:0000313" key="4">
    <source>
        <dbReference type="EMBL" id="MBC9713768.1"/>
    </source>
</evidence>
<feature type="domain" description="Aerobactin siderophore biosynthesis IucA/IucC-like C-terminal" evidence="2">
    <location>
        <begin position="97"/>
        <end position="178"/>
    </location>
</feature>
<evidence type="ECO:0000313" key="5">
    <source>
        <dbReference type="Proteomes" id="UP000642284"/>
    </source>
</evidence>
<accession>A0ABR7SHD3</accession>
<dbReference type="Pfam" id="PF06276">
    <property type="entry name" value="FhuF"/>
    <property type="match status" value="1"/>
</dbReference>
<dbReference type="EMBL" id="JACTVJ010000006">
    <property type="protein sequence ID" value="MBC9713768.1"/>
    <property type="molecule type" value="Genomic_DNA"/>
</dbReference>
<evidence type="ECO:0000256" key="1">
    <source>
        <dbReference type="SAM" id="MobiDB-lite"/>
    </source>
</evidence>
<dbReference type="InterPro" id="IPR024726">
    <property type="entry name" value="FhuF_C"/>
</dbReference>
<dbReference type="Proteomes" id="UP000642284">
    <property type="component" value="Unassembled WGS sequence"/>
</dbReference>
<keyword evidence="5" id="KW-1185">Reference proteome</keyword>
<evidence type="ECO:0000259" key="2">
    <source>
        <dbReference type="Pfam" id="PF06276"/>
    </source>
</evidence>
<proteinExistence type="predicted"/>
<evidence type="ECO:0000259" key="3">
    <source>
        <dbReference type="Pfam" id="PF11575"/>
    </source>
</evidence>
<organism evidence="4 5">
    <name type="scientific">Streptomyces polyasparticus</name>
    <dbReference type="NCBI Taxonomy" id="2767826"/>
    <lineage>
        <taxon>Bacteria</taxon>
        <taxon>Bacillati</taxon>
        <taxon>Actinomycetota</taxon>
        <taxon>Actinomycetes</taxon>
        <taxon>Kitasatosporales</taxon>
        <taxon>Streptomycetaceae</taxon>
        <taxon>Streptomyces</taxon>
    </lineage>
</organism>
<feature type="compositionally biased region" description="Gly residues" evidence="1">
    <location>
        <begin position="1"/>
        <end position="11"/>
    </location>
</feature>
<dbReference type="InterPro" id="IPR022770">
    <property type="entry name" value="IucA/IucC-like_C"/>
</dbReference>
<comment type="caution">
    <text evidence="4">The sequence shown here is derived from an EMBL/GenBank/DDBJ whole genome shotgun (WGS) entry which is preliminary data.</text>
</comment>
<dbReference type="Pfam" id="PF11575">
    <property type="entry name" value="FhuF_C"/>
    <property type="match status" value="1"/>
</dbReference>